<dbReference type="PROSITE" id="PS51257">
    <property type="entry name" value="PROKAR_LIPOPROTEIN"/>
    <property type="match status" value="1"/>
</dbReference>
<dbReference type="InterPro" id="IPR025634">
    <property type="entry name" value="DUF4292"/>
</dbReference>
<dbReference type="EMBL" id="CP116221">
    <property type="protein sequence ID" value="WCO01608.1"/>
    <property type="molecule type" value="Genomic_DNA"/>
</dbReference>
<feature type="chain" id="PRO_5046722804" evidence="1">
    <location>
        <begin position="27"/>
        <end position="257"/>
    </location>
</feature>
<accession>A0ABY7RX63</accession>
<feature type="signal peptide" evidence="1">
    <location>
        <begin position="1"/>
        <end position="26"/>
    </location>
</feature>
<keyword evidence="1" id="KW-0732">Signal</keyword>
<protein>
    <submittedName>
        <fullName evidence="2">DUF4292 domain-containing protein</fullName>
    </submittedName>
</protein>
<dbReference type="RefSeq" id="WP_249992959.1">
    <property type="nucleotide sequence ID" value="NZ_CP116221.1"/>
</dbReference>
<evidence type="ECO:0000313" key="2">
    <source>
        <dbReference type="EMBL" id="WCO01608.1"/>
    </source>
</evidence>
<gene>
    <name evidence="2" type="ORF">MUN68_016290</name>
</gene>
<keyword evidence="3" id="KW-1185">Reference proteome</keyword>
<evidence type="ECO:0000256" key="1">
    <source>
        <dbReference type="SAM" id="SignalP"/>
    </source>
</evidence>
<dbReference type="Pfam" id="PF14125">
    <property type="entry name" value="DUF4292"/>
    <property type="match status" value="1"/>
</dbReference>
<evidence type="ECO:0000313" key="3">
    <source>
        <dbReference type="Proteomes" id="UP001202717"/>
    </source>
</evidence>
<dbReference type="Gene3D" id="2.50.20.10">
    <property type="entry name" value="Lipoprotein localisation LolA/LolB/LppX"/>
    <property type="match status" value="1"/>
</dbReference>
<sequence>MKIVKYSIIILLVSLATSCKSAKAIASDGKINNGLSAKQLIKENTRQDSKFKTLQARVKIDYTQDLQEHGYTVNLRMEKDKAIWISATLGLARAMITPDEVSFYDKINDQYFKGDYTLLSNLLGVELNFKKVQSLLLGESLFNLKGEKYIASTNDKSYILQPKEQTALLELFLLLNPSHFKMDSQQLLQPLKKRFLQVDYLAYQDVDKEILPKDIKIMAVENNDEVIIAMEYKSVSLNQDVRFPFKIPSGFKEIILD</sequence>
<dbReference type="Proteomes" id="UP001202717">
    <property type="component" value="Chromosome"/>
</dbReference>
<name>A0ABY7RX63_9FLAO</name>
<reference evidence="2 3" key="1">
    <citation type="submission" date="2023-01" db="EMBL/GenBank/DDBJ databases">
        <title>Psychroserpens ponticola sp. nov., isolated from seawater.</title>
        <authorList>
            <person name="Kristyanto S."/>
            <person name="Jung J."/>
            <person name="Kim J.M."/>
            <person name="Jeon C.O."/>
        </authorList>
    </citation>
    <scope>NUCLEOTIDE SEQUENCE [LARGE SCALE GENOMIC DNA]</scope>
    <source>
        <strain evidence="2 3">MSW6</strain>
    </source>
</reference>
<proteinExistence type="predicted"/>
<organism evidence="2 3">
    <name type="scientific">Psychroserpens ponticola</name>
    <dbReference type="NCBI Taxonomy" id="2932268"/>
    <lineage>
        <taxon>Bacteria</taxon>
        <taxon>Pseudomonadati</taxon>
        <taxon>Bacteroidota</taxon>
        <taxon>Flavobacteriia</taxon>
        <taxon>Flavobacteriales</taxon>
        <taxon>Flavobacteriaceae</taxon>
        <taxon>Psychroserpens</taxon>
    </lineage>
</organism>